<evidence type="ECO:0000313" key="1">
    <source>
        <dbReference type="EMBL" id="MDE5418592.1"/>
    </source>
</evidence>
<comment type="caution">
    <text evidence="1">The sequence shown here is derived from an EMBL/GenBank/DDBJ whole genome shotgun (WGS) entry which is preliminary data.</text>
</comment>
<evidence type="ECO:0000313" key="2">
    <source>
        <dbReference type="Proteomes" id="UP001528920"/>
    </source>
</evidence>
<dbReference type="Proteomes" id="UP001528920">
    <property type="component" value="Unassembled WGS sequence"/>
</dbReference>
<gene>
    <name evidence="1" type="ORF">L3049_11295</name>
</gene>
<accession>A0ABT5VTF3</accession>
<sequence>MYPAPSHLKNIVKNSDHSIRTKVFKEYGEYTTVFCLDLSVSQLKANWLEEYESIGGVLMVKNHANIKTLIFDSSKHGYNGQFDLEEPPNNKTMKEISLTGSLSEKTLILAFQYGGDEKDYAEENNSEFPEDYFDWFSVYELVNGKLLKVYEYECA</sequence>
<reference evidence="1 2" key="1">
    <citation type="submission" date="2022-01" db="EMBL/GenBank/DDBJ databases">
        <title>Labilibaculum sp. nov, a marine bacterium isolated from Antarctica.</title>
        <authorList>
            <person name="Dai W."/>
        </authorList>
    </citation>
    <scope>NUCLEOTIDE SEQUENCE [LARGE SCALE GENOMIC DNA]</scope>
    <source>
        <strain evidence="1 2">DW002</strain>
    </source>
</reference>
<organism evidence="1 2">
    <name type="scientific">Paralabilibaculum antarcticum</name>
    <dbReference type="NCBI Taxonomy" id="2912572"/>
    <lineage>
        <taxon>Bacteria</taxon>
        <taxon>Pseudomonadati</taxon>
        <taxon>Bacteroidota</taxon>
        <taxon>Bacteroidia</taxon>
        <taxon>Marinilabiliales</taxon>
        <taxon>Marinifilaceae</taxon>
        <taxon>Paralabilibaculum</taxon>
    </lineage>
</organism>
<proteinExistence type="predicted"/>
<dbReference type="EMBL" id="JAKJSC010000001">
    <property type="protein sequence ID" value="MDE5418592.1"/>
    <property type="molecule type" value="Genomic_DNA"/>
</dbReference>
<keyword evidence="2" id="KW-1185">Reference proteome</keyword>
<protein>
    <submittedName>
        <fullName evidence="1">Uncharacterized protein</fullName>
    </submittedName>
</protein>
<dbReference type="RefSeq" id="WP_275109918.1">
    <property type="nucleotide sequence ID" value="NZ_JAKJSC010000001.1"/>
</dbReference>
<name>A0ABT5VTF3_9BACT</name>